<dbReference type="InterPro" id="IPR036876">
    <property type="entry name" value="UVR_dom_sf"/>
</dbReference>
<accession>A0A916NJV6</accession>
<dbReference type="KEGG" id="ptan:CRYO30217_03554"/>
<proteinExistence type="predicted"/>
<dbReference type="PROSITE" id="PS50151">
    <property type="entry name" value="UVR"/>
    <property type="match status" value="1"/>
</dbReference>
<keyword evidence="1" id="KW-0227">DNA damage</keyword>
<name>A0A916NJV6_9FLAO</name>
<dbReference type="Pfam" id="PF02151">
    <property type="entry name" value="UVR"/>
    <property type="match status" value="1"/>
</dbReference>
<dbReference type="Proteomes" id="UP000683507">
    <property type="component" value="Chromosome"/>
</dbReference>
<dbReference type="SUPFAM" id="SSF46600">
    <property type="entry name" value="C-terminal UvrC-binding domain of UvrB"/>
    <property type="match status" value="1"/>
</dbReference>
<dbReference type="GO" id="GO:0009432">
    <property type="term" value="P:SOS response"/>
    <property type="evidence" value="ECO:0007669"/>
    <property type="project" value="UniProtKB-KW"/>
</dbReference>
<dbReference type="InterPro" id="IPR001943">
    <property type="entry name" value="UVR_dom"/>
</dbReference>
<feature type="domain" description="UVR" evidence="2">
    <location>
        <begin position="7"/>
        <end position="42"/>
    </location>
</feature>
<keyword evidence="4" id="KW-1185">Reference proteome</keyword>
<organism evidence="3 4">
    <name type="scientific">Parvicella tangerina</name>
    <dbReference type="NCBI Taxonomy" id="2829795"/>
    <lineage>
        <taxon>Bacteria</taxon>
        <taxon>Pseudomonadati</taxon>
        <taxon>Bacteroidota</taxon>
        <taxon>Flavobacteriia</taxon>
        <taxon>Flavobacteriales</taxon>
        <taxon>Parvicellaceae</taxon>
        <taxon>Parvicella</taxon>
    </lineage>
</organism>
<evidence type="ECO:0000313" key="3">
    <source>
        <dbReference type="EMBL" id="CAG5087703.1"/>
    </source>
</evidence>
<dbReference type="EMBL" id="OU015584">
    <property type="protein sequence ID" value="CAG5087703.1"/>
    <property type="molecule type" value="Genomic_DNA"/>
</dbReference>
<dbReference type="RefSeq" id="WP_258543726.1">
    <property type="nucleotide sequence ID" value="NZ_OU015584.1"/>
</dbReference>
<evidence type="ECO:0000259" key="2">
    <source>
        <dbReference type="PROSITE" id="PS50151"/>
    </source>
</evidence>
<evidence type="ECO:0000256" key="1">
    <source>
        <dbReference type="ARBA" id="ARBA00023236"/>
    </source>
</evidence>
<reference evidence="3" key="1">
    <citation type="submission" date="2021-04" db="EMBL/GenBank/DDBJ databases">
        <authorList>
            <person name="Rodrigo-Torres L."/>
            <person name="Arahal R. D."/>
            <person name="Lucena T."/>
        </authorList>
    </citation>
    <scope>NUCLEOTIDE SEQUENCE</scope>
    <source>
        <strain evidence="3">AS29M-1</strain>
    </source>
</reference>
<sequence length="48" mass="5795">MNKKEIENKIAELNKKKEEATKKQDYPYAALMRDRIKELNDQLKEKTK</sequence>
<keyword evidence="1" id="KW-0742">SOS response</keyword>
<evidence type="ECO:0000313" key="4">
    <source>
        <dbReference type="Proteomes" id="UP000683507"/>
    </source>
</evidence>
<dbReference type="Gene3D" id="4.10.860.10">
    <property type="entry name" value="UVR domain"/>
    <property type="match status" value="1"/>
</dbReference>
<dbReference type="AlphaFoldDB" id="A0A916NJV6"/>
<gene>
    <name evidence="3" type="ORF">CRYO30217_03554</name>
</gene>
<protein>
    <recommendedName>
        <fullName evidence="2">UVR domain-containing protein</fullName>
    </recommendedName>
</protein>